<feature type="domain" description="IraD/Gp25-like" evidence="2">
    <location>
        <begin position="27"/>
        <end position="127"/>
    </location>
</feature>
<dbReference type="InterPro" id="IPR007048">
    <property type="entry name" value="IraD/Gp25-like"/>
</dbReference>
<dbReference type="SUPFAM" id="SSF160719">
    <property type="entry name" value="gpW/gp25-like"/>
    <property type="match status" value="1"/>
</dbReference>
<evidence type="ECO:0000256" key="1">
    <source>
        <dbReference type="SAM" id="Coils"/>
    </source>
</evidence>
<keyword evidence="1" id="KW-0175">Coiled coil</keyword>
<reference evidence="3 4" key="1">
    <citation type="submission" date="2016-10" db="EMBL/GenBank/DDBJ databases">
        <authorList>
            <person name="de Groot N.N."/>
        </authorList>
    </citation>
    <scope>NUCLEOTIDE SEQUENCE [LARGE SCALE GENOMIC DNA]</scope>
    <source>
        <strain evidence="3 4">DSM 23842</strain>
    </source>
</reference>
<dbReference type="EMBL" id="FNQK01000005">
    <property type="protein sequence ID" value="SEA00137.1"/>
    <property type="molecule type" value="Genomic_DNA"/>
</dbReference>
<protein>
    <submittedName>
        <fullName evidence="3">Gene 25-like lysozyme</fullName>
    </submittedName>
</protein>
<evidence type="ECO:0000313" key="4">
    <source>
        <dbReference type="Proteomes" id="UP000198846"/>
    </source>
</evidence>
<name>A0A1H3XL26_BIZPA</name>
<keyword evidence="4" id="KW-1185">Reference proteome</keyword>
<accession>A0A1H3XL26</accession>
<organism evidence="3 4">
    <name type="scientific">Bizionia paragorgiae</name>
    <dbReference type="NCBI Taxonomy" id="283786"/>
    <lineage>
        <taxon>Bacteria</taxon>
        <taxon>Pseudomonadati</taxon>
        <taxon>Bacteroidota</taxon>
        <taxon>Flavobacteriia</taxon>
        <taxon>Flavobacteriales</taxon>
        <taxon>Flavobacteriaceae</taxon>
        <taxon>Bizionia</taxon>
    </lineage>
</organism>
<dbReference type="STRING" id="283786.SAMN04487990_10573"/>
<dbReference type="RefSeq" id="WP_092133034.1">
    <property type="nucleotide sequence ID" value="NZ_FNQK01000005.1"/>
</dbReference>
<dbReference type="OrthoDB" id="1161413at2"/>
<evidence type="ECO:0000259" key="2">
    <source>
        <dbReference type="Pfam" id="PF04965"/>
    </source>
</evidence>
<dbReference type="AlphaFoldDB" id="A0A1H3XL26"/>
<dbReference type="Pfam" id="PF04965">
    <property type="entry name" value="GPW_gp25"/>
    <property type="match status" value="1"/>
</dbReference>
<dbReference type="Gene3D" id="3.10.450.40">
    <property type="match status" value="1"/>
</dbReference>
<evidence type="ECO:0000313" key="3">
    <source>
        <dbReference type="EMBL" id="SEA00137.1"/>
    </source>
</evidence>
<gene>
    <name evidence="3" type="ORF">SAMN04487990_10573</name>
</gene>
<dbReference type="Proteomes" id="UP000198846">
    <property type="component" value="Unassembled WGS sequence"/>
</dbReference>
<proteinExistence type="predicted"/>
<sequence>MSSDFFSLPFNSKAIITNKEHNKCAIKESIAHFIHLLTTSYFGECTFDETFGCSIWDVDFDNLSSVNKIKSVIIDSLYDSIKNHEQRLSNVSIEVSIKQEEISVVNKNNMVKKKVSLRVKGKVKKTNEDFLYNEYFYIGPLSYF</sequence>
<feature type="coiled-coil region" evidence="1">
    <location>
        <begin position="74"/>
        <end position="101"/>
    </location>
</feature>